<name>A0A2T4BVZ3_TRILO</name>
<accession>A0A2T4BVZ3</accession>
<sequence length="126" mass="13705">MIPLSASFSLVRASQTKAEALDSCRLTLPLPPPLAVPRLHELLSVHGDIVGQRRRPRYGAQRAISFPKARCFWRLASYSISPKVPACPSPFTLSPCGYVEVLHCLTAITYSVAYPAAILTADAHTC</sequence>
<reference evidence="1 2" key="1">
    <citation type="submission" date="2016-07" db="EMBL/GenBank/DDBJ databases">
        <title>Multiple horizontal gene transfer events from other fungi enriched the ability of initially mycotrophic Trichoderma (Ascomycota) to feed on dead plant biomass.</title>
        <authorList>
            <consortium name="DOE Joint Genome Institute"/>
            <person name="Aerts A."/>
            <person name="Atanasova L."/>
            <person name="Chenthamara K."/>
            <person name="Zhang J."/>
            <person name="Grujic M."/>
            <person name="Henrissat B."/>
            <person name="Kuo A."/>
            <person name="Salamov A."/>
            <person name="Lipzen A."/>
            <person name="Labutti K."/>
            <person name="Barry K."/>
            <person name="Miao Y."/>
            <person name="Rahimi M.J."/>
            <person name="Shen Q."/>
            <person name="Grigoriev I.V."/>
            <person name="Kubicek C.P."/>
            <person name="Druzhinina I.S."/>
        </authorList>
    </citation>
    <scope>NUCLEOTIDE SEQUENCE [LARGE SCALE GENOMIC DNA]</scope>
    <source>
        <strain evidence="1 2">ATCC 18648</strain>
    </source>
</reference>
<dbReference type="EMBL" id="KZ679138">
    <property type="protein sequence ID" value="PTB73472.1"/>
    <property type="molecule type" value="Genomic_DNA"/>
</dbReference>
<gene>
    <name evidence="1" type="ORF">M440DRAFT_132314</name>
</gene>
<dbReference type="Proteomes" id="UP000240760">
    <property type="component" value="Unassembled WGS sequence"/>
</dbReference>
<evidence type="ECO:0000313" key="1">
    <source>
        <dbReference type="EMBL" id="PTB73472.1"/>
    </source>
</evidence>
<dbReference type="AlphaFoldDB" id="A0A2T4BVZ3"/>
<proteinExistence type="predicted"/>
<evidence type="ECO:0000313" key="2">
    <source>
        <dbReference type="Proteomes" id="UP000240760"/>
    </source>
</evidence>
<keyword evidence="2" id="KW-1185">Reference proteome</keyword>
<organism evidence="1 2">
    <name type="scientific">Trichoderma longibrachiatum ATCC 18648</name>
    <dbReference type="NCBI Taxonomy" id="983965"/>
    <lineage>
        <taxon>Eukaryota</taxon>
        <taxon>Fungi</taxon>
        <taxon>Dikarya</taxon>
        <taxon>Ascomycota</taxon>
        <taxon>Pezizomycotina</taxon>
        <taxon>Sordariomycetes</taxon>
        <taxon>Hypocreomycetidae</taxon>
        <taxon>Hypocreales</taxon>
        <taxon>Hypocreaceae</taxon>
        <taxon>Trichoderma</taxon>
    </lineage>
</organism>
<protein>
    <submittedName>
        <fullName evidence="1">Uncharacterized protein</fullName>
    </submittedName>
</protein>